<evidence type="ECO:0000313" key="6">
    <source>
        <dbReference type="Proteomes" id="UP000298313"/>
    </source>
</evidence>
<dbReference type="CDD" id="cd04770">
    <property type="entry name" value="HTH_HMRTR"/>
    <property type="match status" value="1"/>
</dbReference>
<dbReference type="EMBL" id="SOHH01000097">
    <property type="protein sequence ID" value="TFD73300.1"/>
    <property type="molecule type" value="Genomic_DNA"/>
</dbReference>
<dbReference type="Pfam" id="PF09278">
    <property type="entry name" value="MerR-DNA-bind"/>
    <property type="match status" value="1"/>
</dbReference>
<evidence type="ECO:0000259" key="4">
    <source>
        <dbReference type="PROSITE" id="PS50937"/>
    </source>
</evidence>
<dbReference type="Proteomes" id="UP000298313">
    <property type="component" value="Unassembled WGS sequence"/>
</dbReference>
<dbReference type="InterPro" id="IPR015358">
    <property type="entry name" value="Tscrpt_reg_MerR_DNA-bd"/>
</dbReference>
<dbReference type="OrthoDB" id="9802039at2"/>
<proteinExistence type="predicted"/>
<dbReference type="SMART" id="SM00422">
    <property type="entry name" value="HTH_MERR"/>
    <property type="match status" value="1"/>
</dbReference>
<dbReference type="PANTHER" id="PTHR30204">
    <property type="entry name" value="REDOX-CYCLING DRUG-SENSING TRANSCRIPTIONAL ACTIVATOR SOXR"/>
    <property type="match status" value="1"/>
</dbReference>
<keyword evidence="2" id="KW-0238">DNA-binding</keyword>
<keyword evidence="6" id="KW-1185">Reference proteome</keyword>
<comment type="caution">
    <text evidence="5">The sequence shown here is derived from an EMBL/GenBank/DDBJ whole genome shotgun (WGS) entry which is preliminary data.</text>
</comment>
<dbReference type="Pfam" id="PF00376">
    <property type="entry name" value="MerR"/>
    <property type="match status" value="1"/>
</dbReference>
<dbReference type="Gene3D" id="1.10.1660.10">
    <property type="match status" value="1"/>
</dbReference>
<evidence type="ECO:0000256" key="2">
    <source>
        <dbReference type="ARBA" id="ARBA00023125"/>
    </source>
</evidence>
<dbReference type="InterPro" id="IPR009061">
    <property type="entry name" value="DNA-bd_dom_put_sf"/>
</dbReference>
<organism evidence="5 6">
    <name type="scientific">Cryobacterium fucosi</name>
    <dbReference type="NCBI Taxonomy" id="1259157"/>
    <lineage>
        <taxon>Bacteria</taxon>
        <taxon>Bacillati</taxon>
        <taxon>Actinomycetota</taxon>
        <taxon>Actinomycetes</taxon>
        <taxon>Micrococcales</taxon>
        <taxon>Microbacteriaceae</taxon>
        <taxon>Cryobacterium</taxon>
    </lineage>
</organism>
<evidence type="ECO:0000313" key="5">
    <source>
        <dbReference type="EMBL" id="TFD73300.1"/>
    </source>
</evidence>
<dbReference type="PANTHER" id="PTHR30204:SF94">
    <property type="entry name" value="HEAVY METAL-DEPENDENT TRANSCRIPTIONAL REGULATOR HI_0293-RELATED"/>
    <property type="match status" value="1"/>
</dbReference>
<name>A0A4R9B033_9MICO</name>
<evidence type="ECO:0000256" key="3">
    <source>
        <dbReference type="ARBA" id="ARBA00023163"/>
    </source>
</evidence>
<reference evidence="5 6" key="1">
    <citation type="submission" date="2019-03" db="EMBL/GenBank/DDBJ databases">
        <title>Genomics of glacier-inhabiting Cryobacterium strains.</title>
        <authorList>
            <person name="Liu Q."/>
            <person name="Xin Y.-H."/>
        </authorList>
    </citation>
    <scope>NUCLEOTIDE SEQUENCE [LARGE SCALE GENOMIC DNA]</scope>
    <source>
        <strain evidence="5 6">Hh4</strain>
    </source>
</reference>
<dbReference type="InterPro" id="IPR047057">
    <property type="entry name" value="MerR_fam"/>
</dbReference>
<sequence>MRIGETADAAGMTTKTLRFYEDRGLLPTAERAANGYREYGQDALSRLDFIRRARATGLTLAHIQDILHLRDSGDSPCTHVRDLLARRLSELDARITELTALRTTVAGFYRDVAAADPTRCEPDEICSYL</sequence>
<gene>
    <name evidence="5" type="ORF">E3T48_14245</name>
</gene>
<keyword evidence="1" id="KW-0805">Transcription regulation</keyword>
<dbReference type="AlphaFoldDB" id="A0A4R9B033"/>
<accession>A0A4R9B033</accession>
<dbReference type="GO" id="GO:0003700">
    <property type="term" value="F:DNA-binding transcription factor activity"/>
    <property type="evidence" value="ECO:0007669"/>
    <property type="project" value="InterPro"/>
</dbReference>
<dbReference type="GO" id="GO:0003677">
    <property type="term" value="F:DNA binding"/>
    <property type="evidence" value="ECO:0007669"/>
    <property type="project" value="UniProtKB-KW"/>
</dbReference>
<protein>
    <submittedName>
        <fullName evidence="5">Heavy metal-responsive transcriptional regulator</fullName>
    </submittedName>
</protein>
<dbReference type="SUPFAM" id="SSF46955">
    <property type="entry name" value="Putative DNA-binding domain"/>
    <property type="match status" value="1"/>
</dbReference>
<dbReference type="RefSeq" id="WP_134524700.1">
    <property type="nucleotide sequence ID" value="NZ_SOHH01000097.1"/>
</dbReference>
<dbReference type="PRINTS" id="PR00040">
    <property type="entry name" value="HTHMERR"/>
</dbReference>
<evidence type="ECO:0000256" key="1">
    <source>
        <dbReference type="ARBA" id="ARBA00023015"/>
    </source>
</evidence>
<dbReference type="InterPro" id="IPR000551">
    <property type="entry name" value="MerR-type_HTH_dom"/>
</dbReference>
<feature type="domain" description="HTH merR-type" evidence="4">
    <location>
        <begin position="1"/>
        <end position="69"/>
    </location>
</feature>
<dbReference type="PROSITE" id="PS50937">
    <property type="entry name" value="HTH_MERR_2"/>
    <property type="match status" value="1"/>
</dbReference>
<keyword evidence="3" id="KW-0804">Transcription</keyword>